<dbReference type="InterPro" id="IPR000644">
    <property type="entry name" value="CBS_dom"/>
</dbReference>
<dbReference type="PANTHER" id="PTHR43080">
    <property type="entry name" value="CBS DOMAIN-CONTAINING PROTEIN CBSX3, MITOCHONDRIAL"/>
    <property type="match status" value="1"/>
</dbReference>
<dbReference type="STRING" id="1601833.SAMN05518684_104280"/>
<dbReference type="InterPro" id="IPR017158">
    <property type="entry name" value="Tscrpt-reg_CBS-contain_prd"/>
</dbReference>
<dbReference type="Gene3D" id="3.10.580.10">
    <property type="entry name" value="CBS-domain"/>
    <property type="match status" value="1"/>
</dbReference>
<accession>A0A1H9SMG1</accession>
<dbReference type="PANTHER" id="PTHR43080:SF2">
    <property type="entry name" value="CBS DOMAIN-CONTAINING PROTEIN"/>
    <property type="match status" value="1"/>
</dbReference>
<dbReference type="SUPFAM" id="SSF54631">
    <property type="entry name" value="CBS-domain pair"/>
    <property type="match status" value="1"/>
</dbReference>
<protein>
    <submittedName>
        <fullName evidence="4">CBS domain-containing protein</fullName>
    </submittedName>
</protein>
<evidence type="ECO:0000313" key="4">
    <source>
        <dbReference type="EMBL" id="SER85573.1"/>
    </source>
</evidence>
<evidence type="ECO:0000313" key="5">
    <source>
        <dbReference type="Proteomes" id="UP000198571"/>
    </source>
</evidence>
<name>A0A1H9SMG1_9BACI</name>
<dbReference type="Proteomes" id="UP000198571">
    <property type="component" value="Unassembled WGS sequence"/>
</dbReference>
<feature type="domain" description="CBS" evidence="3">
    <location>
        <begin position="72"/>
        <end position="127"/>
    </location>
</feature>
<proteinExistence type="predicted"/>
<gene>
    <name evidence="4" type="ORF">SAMN05518684_104280</name>
</gene>
<feature type="domain" description="CBS" evidence="3">
    <location>
        <begin position="8"/>
        <end position="64"/>
    </location>
</feature>
<dbReference type="CDD" id="cd04622">
    <property type="entry name" value="CBS_pair_HRP1_like"/>
    <property type="match status" value="1"/>
</dbReference>
<dbReference type="PIRSF" id="PIRSF037253">
    <property type="entry name" value="HTH_CBS_prd"/>
    <property type="match status" value="1"/>
</dbReference>
<dbReference type="AlphaFoldDB" id="A0A1H9SMG1"/>
<dbReference type="OrthoDB" id="9802114at2"/>
<dbReference type="SMART" id="SM00116">
    <property type="entry name" value="CBS"/>
    <property type="match status" value="2"/>
</dbReference>
<keyword evidence="5" id="KW-1185">Reference proteome</keyword>
<reference evidence="5" key="1">
    <citation type="submission" date="2016-10" db="EMBL/GenBank/DDBJ databases">
        <authorList>
            <person name="Varghese N."/>
            <person name="Submissions S."/>
        </authorList>
    </citation>
    <scope>NUCLEOTIDE SEQUENCE [LARGE SCALE GENOMIC DNA]</scope>
    <source>
        <strain evidence="5">S9</strain>
    </source>
</reference>
<evidence type="ECO:0000256" key="1">
    <source>
        <dbReference type="ARBA" id="ARBA00023122"/>
    </source>
</evidence>
<dbReference type="InterPro" id="IPR046342">
    <property type="entry name" value="CBS_dom_sf"/>
</dbReference>
<evidence type="ECO:0000256" key="2">
    <source>
        <dbReference type="PROSITE-ProRule" id="PRU00703"/>
    </source>
</evidence>
<keyword evidence="1 2" id="KW-0129">CBS domain</keyword>
<dbReference type="PROSITE" id="PS51371">
    <property type="entry name" value="CBS"/>
    <property type="match status" value="2"/>
</dbReference>
<dbReference type="Pfam" id="PF00571">
    <property type="entry name" value="CBS"/>
    <property type="match status" value="2"/>
</dbReference>
<dbReference type="EMBL" id="FOGT01000004">
    <property type="protein sequence ID" value="SER85573.1"/>
    <property type="molecule type" value="Genomic_DNA"/>
</dbReference>
<evidence type="ECO:0000259" key="3">
    <source>
        <dbReference type="PROSITE" id="PS51371"/>
    </source>
</evidence>
<organism evidence="4 5">
    <name type="scientific">Salipaludibacillus aurantiacus</name>
    <dbReference type="NCBI Taxonomy" id="1601833"/>
    <lineage>
        <taxon>Bacteria</taxon>
        <taxon>Bacillati</taxon>
        <taxon>Bacillota</taxon>
        <taxon>Bacilli</taxon>
        <taxon>Bacillales</taxon>
        <taxon>Bacillaceae</taxon>
    </lineage>
</organism>
<dbReference type="InterPro" id="IPR051257">
    <property type="entry name" value="Diverse_CBS-Domain"/>
</dbReference>
<sequence length="140" mass="15337">MAQLKEYMTSNVEYCNSYDNLATMAKKMKEEDVGFIPVVDNDKCSGVVTDRDIVVKGLAKGSPEHVKAQDIMTENIVTGHPDMDVEEAAKIMQDHRIKRLLVLENDNIKGVVTLGDLGVENAEQTAGNIISEISKGEGNN</sequence>
<dbReference type="RefSeq" id="WP_093049249.1">
    <property type="nucleotide sequence ID" value="NZ_FOGT01000004.1"/>
</dbReference>